<dbReference type="GO" id="GO:0005524">
    <property type="term" value="F:ATP binding"/>
    <property type="evidence" value="ECO:0007669"/>
    <property type="project" value="UniProtKB-KW"/>
</dbReference>
<keyword evidence="10" id="KW-0324">Glycolysis</keyword>
<evidence type="ECO:0000313" key="14">
    <source>
        <dbReference type="Proteomes" id="UP000228906"/>
    </source>
</evidence>
<comment type="caution">
    <text evidence="10">Lacks conserved residue(s) required for the propagation of feature annotation.</text>
</comment>
<evidence type="ECO:0000256" key="6">
    <source>
        <dbReference type="ARBA" id="ARBA00022679"/>
    </source>
</evidence>
<dbReference type="EC" id="2.7.2.3" evidence="4 10"/>
<feature type="binding site" evidence="10">
    <location>
        <begin position="349"/>
        <end position="352"/>
    </location>
    <ligand>
        <name>ATP</name>
        <dbReference type="ChEBI" id="CHEBI:30616"/>
    </ligand>
</feature>
<evidence type="ECO:0000256" key="4">
    <source>
        <dbReference type="ARBA" id="ARBA00013061"/>
    </source>
</evidence>
<dbReference type="GO" id="GO:0043531">
    <property type="term" value="F:ADP binding"/>
    <property type="evidence" value="ECO:0007669"/>
    <property type="project" value="TreeGrafter"/>
</dbReference>
<dbReference type="InterPro" id="IPR036043">
    <property type="entry name" value="Phosphoglycerate_kinase_sf"/>
</dbReference>
<comment type="pathway">
    <text evidence="2 10">Carbohydrate degradation; glycolysis; pyruvate from D-glyceraldehyde 3-phosphate: step 2/5.</text>
</comment>
<protein>
    <recommendedName>
        <fullName evidence="5 10">Phosphoglycerate kinase</fullName>
        <ecNumber evidence="4 10">2.7.2.3</ecNumber>
    </recommendedName>
</protein>
<feature type="binding site" evidence="10">
    <location>
        <position position="121"/>
    </location>
    <ligand>
        <name>substrate</name>
    </ligand>
</feature>
<proteinExistence type="inferred from homology"/>
<evidence type="ECO:0000256" key="2">
    <source>
        <dbReference type="ARBA" id="ARBA00004838"/>
    </source>
</evidence>
<feature type="binding site" evidence="10">
    <location>
        <position position="154"/>
    </location>
    <ligand>
        <name>substrate</name>
    </ligand>
</feature>
<dbReference type="EMBL" id="PFAV01000036">
    <property type="protein sequence ID" value="PIR91400.1"/>
    <property type="molecule type" value="Genomic_DNA"/>
</dbReference>
<dbReference type="GO" id="GO:0006096">
    <property type="term" value="P:glycolytic process"/>
    <property type="evidence" value="ECO:0007669"/>
    <property type="project" value="UniProtKB-UniRule"/>
</dbReference>
<dbReference type="Proteomes" id="UP000228906">
    <property type="component" value="Unassembled WGS sequence"/>
</dbReference>
<evidence type="ECO:0000256" key="1">
    <source>
        <dbReference type="ARBA" id="ARBA00000642"/>
    </source>
</evidence>
<evidence type="ECO:0000256" key="12">
    <source>
        <dbReference type="RuleBase" id="RU000532"/>
    </source>
</evidence>
<dbReference type="PRINTS" id="PR00477">
    <property type="entry name" value="PHGLYCKINASE"/>
</dbReference>
<evidence type="ECO:0000256" key="5">
    <source>
        <dbReference type="ARBA" id="ARBA00016471"/>
    </source>
</evidence>
<dbReference type="InterPro" id="IPR015911">
    <property type="entry name" value="Phosphoglycerate_kinase_CS"/>
</dbReference>
<accession>A0A2H0UZ62</accession>
<dbReference type="GO" id="GO:0004618">
    <property type="term" value="F:phosphoglycerate kinase activity"/>
    <property type="evidence" value="ECO:0007669"/>
    <property type="project" value="UniProtKB-UniRule"/>
</dbReference>
<evidence type="ECO:0000256" key="3">
    <source>
        <dbReference type="ARBA" id="ARBA00008982"/>
    </source>
</evidence>
<dbReference type="InterPro" id="IPR015824">
    <property type="entry name" value="Phosphoglycerate_kinase_N"/>
</dbReference>
<comment type="subunit">
    <text evidence="10">Monomer.</text>
</comment>
<dbReference type="SUPFAM" id="SSF53748">
    <property type="entry name" value="Phosphoglycerate kinase"/>
    <property type="match status" value="1"/>
</dbReference>
<dbReference type="PANTHER" id="PTHR11406:SF23">
    <property type="entry name" value="PHOSPHOGLYCERATE KINASE 1, CHLOROPLASTIC-RELATED"/>
    <property type="match status" value="1"/>
</dbReference>
<comment type="similarity">
    <text evidence="3 10 12">Belongs to the phosphoglycerate kinase family.</text>
</comment>
<organism evidence="13 14">
    <name type="scientific">bacterium (Candidatus Gribaldobacteria) CG10_big_fil_rev_8_21_14_0_10_41_12</name>
    <dbReference type="NCBI Taxonomy" id="2014277"/>
    <lineage>
        <taxon>Bacteria</taxon>
        <taxon>Candidatus Gribaldobacteria</taxon>
    </lineage>
</organism>
<name>A0A2H0UZ62_9BACT</name>
<dbReference type="AlphaFoldDB" id="A0A2H0UZ62"/>
<keyword evidence="10" id="KW-0963">Cytoplasm</keyword>
<sequence>MSFQDFNFFGKRVLLRCDFNVPLDSQGKISDDFRLQRALSTIFFLRKAGAIIIIISHLGEPQDIKNKRKRKKQLTLKPIGQRLSCLLREKVLFSKKNKGRSVQRIVKKMKPGEILLLENLRFDKGEEQNSLKFAKQLGRLGDVFVNEAFSVCHRAHASMAALAQVLPCLAGPELDKEFNFLSQMLQNPPRPLVVLIGGNKTESKLQVIKRFLTIADYLLLAGEAANTILSAKGLWPSHSLLPAKEIEMVKEINLTDQKIYLPLDVLASCDQSGQGIIRQTGPAAVRLDEDIFDIGPETVNVYQEIIAQARAVFWAGPVGLFEVEAFSHGTREIALAIAKSQASLKLAGGGETVAALRKFNLTNDFSFISTGGGAMLNFLAGEKLPGLSALGLCHPEASSNEPKDLVV</sequence>
<evidence type="ECO:0000256" key="11">
    <source>
        <dbReference type="PIRSR" id="PIRSR000724-2"/>
    </source>
</evidence>
<dbReference type="Gene3D" id="3.40.50.1260">
    <property type="entry name" value="Phosphoglycerate kinase, N-terminal domain"/>
    <property type="match status" value="2"/>
</dbReference>
<keyword evidence="9 10" id="KW-0067">ATP-binding</keyword>
<evidence type="ECO:0000256" key="10">
    <source>
        <dbReference type="HAMAP-Rule" id="MF_00145"/>
    </source>
</evidence>
<gene>
    <name evidence="10 13" type="primary">pgk</name>
    <name evidence="13" type="ORF">COU03_02195</name>
</gene>
<feature type="binding site" evidence="10 11">
    <location>
        <position position="322"/>
    </location>
    <ligand>
        <name>ATP</name>
        <dbReference type="ChEBI" id="CHEBI:30616"/>
    </ligand>
</feature>
<evidence type="ECO:0000256" key="8">
    <source>
        <dbReference type="ARBA" id="ARBA00022777"/>
    </source>
</evidence>
<dbReference type="FunFam" id="3.40.50.1260:FF:000006">
    <property type="entry name" value="Phosphoglycerate kinase"/>
    <property type="match status" value="1"/>
</dbReference>
<dbReference type="HAMAP" id="MF_00145">
    <property type="entry name" value="Phosphoglyc_kinase"/>
    <property type="match status" value="1"/>
</dbReference>
<reference evidence="14" key="1">
    <citation type="submission" date="2017-09" db="EMBL/GenBank/DDBJ databases">
        <title>Depth-based differentiation of microbial function through sediment-hosted aquifers and enrichment of novel symbionts in the deep terrestrial subsurface.</title>
        <authorList>
            <person name="Probst A.J."/>
            <person name="Ladd B."/>
            <person name="Jarett J.K."/>
            <person name="Geller-Mcgrath D.E."/>
            <person name="Sieber C.M.K."/>
            <person name="Emerson J.B."/>
            <person name="Anantharaman K."/>
            <person name="Thomas B.C."/>
            <person name="Malmstrom R."/>
            <person name="Stieglmeier M."/>
            <person name="Klingl A."/>
            <person name="Woyke T."/>
            <person name="Ryan C.M."/>
            <person name="Banfield J.F."/>
        </authorList>
    </citation>
    <scope>NUCLEOTIDE SEQUENCE [LARGE SCALE GENOMIC DNA]</scope>
</reference>
<keyword evidence="7 10" id="KW-0547">Nucleotide-binding</keyword>
<dbReference type="PANTHER" id="PTHR11406">
    <property type="entry name" value="PHOSPHOGLYCERATE KINASE"/>
    <property type="match status" value="1"/>
</dbReference>
<comment type="subcellular location">
    <subcellularLocation>
        <location evidence="10">Cytoplasm</location>
    </subcellularLocation>
</comment>
<dbReference type="GO" id="GO:0005829">
    <property type="term" value="C:cytosol"/>
    <property type="evidence" value="ECO:0007669"/>
    <property type="project" value="TreeGrafter"/>
</dbReference>
<dbReference type="UniPathway" id="UPA00109">
    <property type="reaction ID" value="UER00185"/>
</dbReference>
<evidence type="ECO:0000256" key="9">
    <source>
        <dbReference type="ARBA" id="ARBA00022840"/>
    </source>
</evidence>
<evidence type="ECO:0000313" key="13">
    <source>
        <dbReference type="EMBL" id="PIR91400.1"/>
    </source>
</evidence>
<keyword evidence="8 10" id="KW-0418">Kinase</keyword>
<feature type="binding site" evidence="10 11">
    <location>
        <position position="204"/>
    </location>
    <ligand>
        <name>ATP</name>
        <dbReference type="ChEBI" id="CHEBI:30616"/>
    </ligand>
</feature>
<feature type="binding site" evidence="10">
    <location>
        <begin position="18"/>
        <end position="20"/>
    </location>
    <ligand>
        <name>substrate</name>
    </ligand>
</feature>
<keyword evidence="6 10" id="KW-0808">Transferase</keyword>
<dbReference type="PROSITE" id="PS00111">
    <property type="entry name" value="PGLYCERATE_KINASE"/>
    <property type="match status" value="1"/>
</dbReference>
<evidence type="ECO:0000256" key="7">
    <source>
        <dbReference type="ARBA" id="ARBA00022741"/>
    </source>
</evidence>
<dbReference type="PIRSF" id="PIRSF000724">
    <property type="entry name" value="Pgk"/>
    <property type="match status" value="1"/>
</dbReference>
<dbReference type="InterPro" id="IPR001576">
    <property type="entry name" value="Phosphoglycerate_kinase"/>
</dbReference>
<dbReference type="GO" id="GO:0006094">
    <property type="term" value="P:gluconeogenesis"/>
    <property type="evidence" value="ECO:0007669"/>
    <property type="project" value="TreeGrafter"/>
</dbReference>
<comment type="catalytic activity">
    <reaction evidence="1 10 12">
        <text>(2R)-3-phosphoglycerate + ATP = (2R)-3-phospho-glyceroyl phosphate + ADP</text>
        <dbReference type="Rhea" id="RHEA:14801"/>
        <dbReference type="ChEBI" id="CHEBI:30616"/>
        <dbReference type="ChEBI" id="CHEBI:57604"/>
        <dbReference type="ChEBI" id="CHEBI:58272"/>
        <dbReference type="ChEBI" id="CHEBI:456216"/>
        <dbReference type="EC" id="2.7.2.3"/>
    </reaction>
</comment>
<dbReference type="Pfam" id="PF00162">
    <property type="entry name" value="PGK"/>
    <property type="match status" value="1"/>
</dbReference>
<feature type="binding site" evidence="10">
    <location>
        <position position="34"/>
    </location>
    <ligand>
        <name>substrate</name>
    </ligand>
</feature>
<comment type="caution">
    <text evidence="13">The sequence shown here is derived from an EMBL/GenBank/DDBJ whole genome shotgun (WGS) entry which is preliminary data.</text>
</comment>